<dbReference type="Pfam" id="PF13596">
    <property type="entry name" value="PAS_10"/>
    <property type="match status" value="1"/>
</dbReference>
<dbReference type="EMBL" id="PYGB01000007">
    <property type="protein sequence ID" value="PSK85805.1"/>
    <property type="molecule type" value="Genomic_DNA"/>
</dbReference>
<accession>A0A1X6ZP47</accession>
<dbReference type="EMBL" id="FWFY01000008">
    <property type="protein sequence ID" value="SLN56907.1"/>
    <property type="molecule type" value="Genomic_DNA"/>
</dbReference>
<keyword evidence="1" id="KW-0175">Coiled coil</keyword>
<dbReference type="Proteomes" id="UP000240624">
    <property type="component" value="Unassembled WGS sequence"/>
</dbReference>
<keyword evidence="5" id="KW-1185">Reference proteome</keyword>
<dbReference type="OrthoDB" id="5287260at2"/>
<gene>
    <name evidence="2" type="ORF">CLV79_10735</name>
    <name evidence="3" type="ORF">LOS8367_02705</name>
</gene>
<proteinExistence type="predicted"/>
<reference evidence="2 5" key="2">
    <citation type="submission" date="2018-03" db="EMBL/GenBank/DDBJ databases">
        <title>Genomic Encyclopedia of Archaeal and Bacterial Type Strains, Phase II (KMG-II): from individual species to whole genera.</title>
        <authorList>
            <person name="Goeker M."/>
        </authorList>
    </citation>
    <scope>NUCLEOTIDE SEQUENCE [LARGE SCALE GENOMIC DNA]</scope>
    <source>
        <strain evidence="2 5">DSM 29956</strain>
    </source>
</reference>
<evidence type="ECO:0000313" key="3">
    <source>
        <dbReference type="EMBL" id="SLN56907.1"/>
    </source>
</evidence>
<evidence type="ECO:0000313" key="5">
    <source>
        <dbReference type="Proteomes" id="UP000240624"/>
    </source>
</evidence>
<organism evidence="3 4">
    <name type="scientific">Limimaricola soesokkakensis</name>
    <dbReference type="NCBI Taxonomy" id="1343159"/>
    <lineage>
        <taxon>Bacteria</taxon>
        <taxon>Pseudomonadati</taxon>
        <taxon>Pseudomonadota</taxon>
        <taxon>Alphaproteobacteria</taxon>
        <taxon>Rhodobacterales</taxon>
        <taxon>Paracoccaceae</taxon>
        <taxon>Limimaricola</taxon>
    </lineage>
</organism>
<protein>
    <submittedName>
        <fullName evidence="2">PAS domain-containing protein</fullName>
    </submittedName>
</protein>
<evidence type="ECO:0000313" key="2">
    <source>
        <dbReference type="EMBL" id="PSK85805.1"/>
    </source>
</evidence>
<reference evidence="3 4" key="1">
    <citation type="submission" date="2017-03" db="EMBL/GenBank/DDBJ databases">
        <authorList>
            <person name="Afonso C.L."/>
            <person name="Miller P.J."/>
            <person name="Scott M.A."/>
            <person name="Spackman E."/>
            <person name="Goraichik I."/>
            <person name="Dimitrov K.M."/>
            <person name="Suarez D.L."/>
            <person name="Swayne D.E."/>
        </authorList>
    </citation>
    <scope>NUCLEOTIDE SEQUENCE [LARGE SCALE GENOMIC DNA]</scope>
    <source>
        <strain evidence="3 4">CECT 8367</strain>
    </source>
</reference>
<evidence type="ECO:0000313" key="4">
    <source>
        <dbReference type="Proteomes" id="UP000193495"/>
    </source>
</evidence>
<name>A0A1X6ZP47_9RHOB</name>
<dbReference type="AlphaFoldDB" id="A0A1X6ZP47"/>
<feature type="coiled-coil region" evidence="1">
    <location>
        <begin position="1"/>
        <end position="32"/>
    </location>
</feature>
<dbReference type="Proteomes" id="UP000193495">
    <property type="component" value="Unassembled WGS sequence"/>
</dbReference>
<evidence type="ECO:0000256" key="1">
    <source>
        <dbReference type="SAM" id="Coils"/>
    </source>
</evidence>
<sequence length="70" mass="7540">MQSLNEELATLNAELTTSVEELDRAHSDLQNLYGATKIATIFMDDRLAIRNFTPAASPSLTFAPAMSAGP</sequence>